<dbReference type="Gene3D" id="6.10.140.140">
    <property type="match status" value="1"/>
</dbReference>
<evidence type="ECO:0000313" key="9">
    <source>
        <dbReference type="RefSeq" id="XP_015276297.1"/>
    </source>
</evidence>
<dbReference type="InterPro" id="IPR050169">
    <property type="entry name" value="Krueppel_C2H2_ZnF"/>
</dbReference>
<name>A0ABM1KRG0_GEKJA</name>
<reference evidence="9" key="1">
    <citation type="submission" date="2025-08" db="UniProtKB">
        <authorList>
            <consortium name="RefSeq"/>
        </authorList>
    </citation>
    <scope>IDENTIFICATION</scope>
</reference>
<dbReference type="RefSeq" id="XP_015276297.1">
    <property type="nucleotide sequence ID" value="XM_015420811.1"/>
</dbReference>
<dbReference type="SUPFAM" id="SSF109640">
    <property type="entry name" value="KRAB domain (Kruppel-associated box)"/>
    <property type="match status" value="1"/>
</dbReference>
<proteinExistence type="predicted"/>
<evidence type="ECO:0000259" key="7">
    <source>
        <dbReference type="PROSITE" id="PS50805"/>
    </source>
</evidence>
<dbReference type="InterPro" id="IPR036051">
    <property type="entry name" value="KRAB_dom_sf"/>
</dbReference>
<dbReference type="CDD" id="cd07765">
    <property type="entry name" value="KRAB_A-box"/>
    <property type="match status" value="1"/>
</dbReference>
<keyword evidence="3 5" id="KW-0863">Zinc-finger</keyword>
<dbReference type="Proteomes" id="UP000694871">
    <property type="component" value="Unplaced"/>
</dbReference>
<accession>A0ABM1KRG0</accession>
<evidence type="ECO:0000259" key="6">
    <source>
        <dbReference type="PROSITE" id="PS50157"/>
    </source>
</evidence>
<keyword evidence="2" id="KW-0677">Repeat</keyword>
<dbReference type="InterPro" id="IPR001909">
    <property type="entry name" value="KRAB"/>
</dbReference>
<dbReference type="PROSITE" id="PS50805">
    <property type="entry name" value="KRAB"/>
    <property type="match status" value="1"/>
</dbReference>
<dbReference type="SMART" id="SM00349">
    <property type="entry name" value="KRAB"/>
    <property type="match status" value="1"/>
</dbReference>
<protein>
    <submittedName>
        <fullName evidence="9">Zinc finger protein 621-like isoform X1</fullName>
    </submittedName>
</protein>
<evidence type="ECO:0000256" key="3">
    <source>
        <dbReference type="ARBA" id="ARBA00022771"/>
    </source>
</evidence>
<keyword evidence="8" id="KW-1185">Reference proteome</keyword>
<feature type="domain" description="C2H2-type" evidence="6">
    <location>
        <begin position="49"/>
        <end position="78"/>
    </location>
</feature>
<dbReference type="InterPro" id="IPR013087">
    <property type="entry name" value="Znf_C2H2_type"/>
</dbReference>
<gene>
    <name evidence="9" type="primary">LOC107118464</name>
</gene>
<keyword evidence="1" id="KW-0479">Metal-binding</keyword>
<feature type="domain" description="C2H2-type" evidence="6">
    <location>
        <begin position="79"/>
        <end position="106"/>
    </location>
</feature>
<dbReference type="Gene3D" id="3.30.160.60">
    <property type="entry name" value="Classic Zinc Finger"/>
    <property type="match status" value="3"/>
</dbReference>
<dbReference type="SUPFAM" id="SSF57667">
    <property type="entry name" value="beta-beta-alpha zinc fingers"/>
    <property type="match status" value="2"/>
</dbReference>
<evidence type="ECO:0000256" key="1">
    <source>
        <dbReference type="ARBA" id="ARBA00022723"/>
    </source>
</evidence>
<dbReference type="Pfam" id="PF01352">
    <property type="entry name" value="KRAB"/>
    <property type="match status" value="1"/>
</dbReference>
<dbReference type="PANTHER" id="PTHR23232:SF156">
    <property type="entry name" value="KRAB DOMAIN-CONTAINING PROTEIN"/>
    <property type="match status" value="1"/>
</dbReference>
<organism evidence="8 9">
    <name type="scientific">Gekko japonicus</name>
    <name type="common">Schlegel's Japanese gecko</name>
    <dbReference type="NCBI Taxonomy" id="146911"/>
    <lineage>
        <taxon>Eukaryota</taxon>
        <taxon>Metazoa</taxon>
        <taxon>Chordata</taxon>
        <taxon>Craniata</taxon>
        <taxon>Vertebrata</taxon>
        <taxon>Euteleostomi</taxon>
        <taxon>Lepidosauria</taxon>
        <taxon>Squamata</taxon>
        <taxon>Bifurcata</taxon>
        <taxon>Gekkota</taxon>
        <taxon>Gekkonidae</taxon>
        <taxon>Gekkoninae</taxon>
        <taxon>Gekko</taxon>
    </lineage>
</organism>
<sequence length="121" mass="14176">MLSPVTFEDVAVYFTEGQVALLDPNQRALYREVMMENYENMASLDEYRKRCLGPICGKYLTQELNLVGHQELHTAEKPYECIERGMCFVEWLSFLNHQKVRKGEKPYKCVECRKSFPSQSL</sequence>
<dbReference type="InterPro" id="IPR036236">
    <property type="entry name" value="Znf_C2H2_sf"/>
</dbReference>
<dbReference type="PROSITE" id="PS00028">
    <property type="entry name" value="ZINC_FINGER_C2H2_1"/>
    <property type="match status" value="1"/>
</dbReference>
<keyword evidence="4" id="KW-0862">Zinc</keyword>
<evidence type="ECO:0000256" key="4">
    <source>
        <dbReference type="ARBA" id="ARBA00022833"/>
    </source>
</evidence>
<evidence type="ECO:0000313" key="8">
    <source>
        <dbReference type="Proteomes" id="UP000694871"/>
    </source>
</evidence>
<dbReference type="PANTHER" id="PTHR23232">
    <property type="entry name" value="KRAB DOMAIN C2H2 ZINC FINGER"/>
    <property type="match status" value="1"/>
</dbReference>
<feature type="domain" description="KRAB" evidence="7">
    <location>
        <begin position="5"/>
        <end position="77"/>
    </location>
</feature>
<evidence type="ECO:0000256" key="2">
    <source>
        <dbReference type="ARBA" id="ARBA00022737"/>
    </source>
</evidence>
<evidence type="ECO:0000256" key="5">
    <source>
        <dbReference type="PROSITE-ProRule" id="PRU00042"/>
    </source>
</evidence>
<dbReference type="GeneID" id="107118464"/>
<dbReference type="PROSITE" id="PS50157">
    <property type="entry name" value="ZINC_FINGER_C2H2_2"/>
    <property type="match status" value="2"/>
</dbReference>